<dbReference type="SMART" id="SM00939">
    <property type="entry name" value="PepX_C"/>
    <property type="match status" value="1"/>
</dbReference>
<dbReference type="InterPro" id="IPR029058">
    <property type="entry name" value="AB_hydrolase_fold"/>
</dbReference>
<evidence type="ECO:0000313" key="4">
    <source>
        <dbReference type="Proteomes" id="UP000466794"/>
    </source>
</evidence>
<dbReference type="InterPro" id="IPR050585">
    <property type="entry name" value="Xaa-Pro_dipeptidyl-ppase/CocE"/>
</dbReference>
<dbReference type="InterPro" id="IPR005674">
    <property type="entry name" value="CocE/Ser_esterase"/>
</dbReference>
<dbReference type="NCBIfam" id="TIGR00976">
    <property type="entry name" value="CocE_NonD"/>
    <property type="match status" value="1"/>
</dbReference>
<keyword evidence="4" id="KW-1185">Reference proteome</keyword>
<dbReference type="InterPro" id="IPR008979">
    <property type="entry name" value="Galactose-bd-like_sf"/>
</dbReference>
<evidence type="ECO:0000313" key="3">
    <source>
        <dbReference type="EMBL" id="MVU83724.1"/>
    </source>
</evidence>
<keyword evidence="1 3" id="KW-0378">Hydrolase</keyword>
<reference evidence="3 4" key="1">
    <citation type="submission" date="2019-12" db="EMBL/GenBank/DDBJ databases">
        <title>Nocardia sp. nov. ET3-3 isolated from soil.</title>
        <authorList>
            <person name="Kanchanasin P."/>
            <person name="Tanasupawat S."/>
            <person name="Yuki M."/>
            <person name="Kudo T."/>
        </authorList>
    </citation>
    <scope>NUCLEOTIDE SEQUENCE [LARGE SCALE GENOMIC DNA]</scope>
    <source>
        <strain evidence="3 4">ET3-3</strain>
    </source>
</reference>
<accession>A0A7K1VAP6</accession>
<gene>
    <name evidence="3" type="ORF">GPX89_41630</name>
</gene>
<proteinExistence type="predicted"/>
<dbReference type="AlphaFoldDB" id="A0A7K1VAP6"/>
<organism evidence="3 4">
    <name type="scientific">Nocardia terrae</name>
    <dbReference type="NCBI Taxonomy" id="2675851"/>
    <lineage>
        <taxon>Bacteria</taxon>
        <taxon>Bacillati</taxon>
        <taxon>Actinomycetota</taxon>
        <taxon>Actinomycetes</taxon>
        <taxon>Mycobacteriales</taxon>
        <taxon>Nocardiaceae</taxon>
        <taxon>Nocardia</taxon>
    </lineage>
</organism>
<dbReference type="SUPFAM" id="SSF53474">
    <property type="entry name" value="alpha/beta-Hydrolases"/>
    <property type="match status" value="1"/>
</dbReference>
<feature type="domain" description="Xaa-Pro dipeptidyl-peptidase C-terminal" evidence="2">
    <location>
        <begin position="489"/>
        <end position="755"/>
    </location>
</feature>
<dbReference type="InterPro" id="IPR000383">
    <property type="entry name" value="Xaa-Pro-like_dom"/>
</dbReference>
<dbReference type="PANTHER" id="PTHR43056">
    <property type="entry name" value="PEPTIDASE S9 PROLYL OLIGOPEPTIDASE"/>
    <property type="match status" value="1"/>
</dbReference>
<sequence>MSRRIARPEARPARSCVAARSARVHSRLVECTIAGRVVLGIAGSDALALCGLLDSDDEVVRSGAAAAGTQRPPYIRRGRSLSSTFRPRRCRLAPWAVAGFSVLAMTVTSTTPAGAAPVFGPVPNAPVNFGLPSDYQPTPAPYGVGYQLGQIVPLSDGTQLQAEVRYPTDPATGQRAAGDFPVIVNFTTYGAVTSALTAAITGVIDDLHIQLPDQLKDARRIINQATSMQDVLVRHGYIEVTADVRGTGGSTGAWSPASKQDGKDGAELVDWAAKLPGSNGKVGMYGYSFPGLSAMRTAETVGPDSPLKAIVPFAVPNNIFDEVLNHDGMMSPLLLTVISLMVPYLSLIGPFLSAVVSPQQFLKSLGDHLMALVGPDTSTVKLLFDAYTGGATAYDNSWWQDRRFETDLHNLVDNGIAMYQVDGWWDLYQEGAVRNYAQLQNLSAGRDQFAPMAADQKADGRYQLLMGPWYHVGLGLGPGSRMDTDQITLAWFDRWLKDIHNGVDETPTPLHVIDANDHAADTARYPFEQAAIQQRYLAGDRLVADKPTSADASDRLNYTGIDNICNRESLGQYTAGLLDFVFRVFTVSNPCTEWVQDPTAGPRYTMDPVTEPTMLAGPSSVTLYASSTGTDAAFQVWLDDVAPDGTAVNITGGSQLASQRTLDPGKTWSTGDGTVYAPEHTVLKENEQLLAPGDVVRMEIKIRPAFHRLEPGHALRLRITSGTFPSTIPNPADLGRVVGTSQQIQQNAVYPSALVVPLAPADSFTH</sequence>
<evidence type="ECO:0000256" key="1">
    <source>
        <dbReference type="ARBA" id="ARBA00022801"/>
    </source>
</evidence>
<dbReference type="EMBL" id="WRPP01000015">
    <property type="protein sequence ID" value="MVU83724.1"/>
    <property type="molecule type" value="Genomic_DNA"/>
</dbReference>
<dbReference type="Proteomes" id="UP000466794">
    <property type="component" value="Unassembled WGS sequence"/>
</dbReference>
<dbReference type="Pfam" id="PF02129">
    <property type="entry name" value="Peptidase_S15"/>
    <property type="match status" value="1"/>
</dbReference>
<dbReference type="InterPro" id="IPR013736">
    <property type="entry name" value="Xaa-Pro_dipept_C"/>
</dbReference>
<evidence type="ECO:0000259" key="2">
    <source>
        <dbReference type="SMART" id="SM00939"/>
    </source>
</evidence>
<dbReference type="GO" id="GO:0008239">
    <property type="term" value="F:dipeptidyl-peptidase activity"/>
    <property type="evidence" value="ECO:0007669"/>
    <property type="project" value="InterPro"/>
</dbReference>
<dbReference type="Gene3D" id="3.40.50.1820">
    <property type="entry name" value="alpha/beta hydrolase"/>
    <property type="match status" value="2"/>
</dbReference>
<dbReference type="Gene3D" id="2.60.120.260">
    <property type="entry name" value="Galactose-binding domain-like"/>
    <property type="match status" value="1"/>
</dbReference>
<dbReference type="SUPFAM" id="SSF49785">
    <property type="entry name" value="Galactose-binding domain-like"/>
    <property type="match status" value="1"/>
</dbReference>
<dbReference type="PANTHER" id="PTHR43056:SF10">
    <property type="entry name" value="COCE_NOND FAMILY, PUTATIVE (AFU_ORTHOLOGUE AFUA_7G00600)-RELATED"/>
    <property type="match status" value="1"/>
</dbReference>
<name>A0A7K1VAP6_9NOCA</name>
<comment type="caution">
    <text evidence="3">The sequence shown here is derived from an EMBL/GenBank/DDBJ whole genome shotgun (WGS) entry which is preliminary data.</text>
</comment>
<protein>
    <submittedName>
        <fullName evidence="3">CocE/NonD family hydrolase</fullName>
    </submittedName>
</protein>
<dbReference type="Pfam" id="PF08530">
    <property type="entry name" value="PepX_C"/>
    <property type="match status" value="1"/>
</dbReference>